<dbReference type="InterPro" id="IPR031450">
    <property type="entry name" value="Poxin-SLFN/SLFN_N"/>
</dbReference>
<reference evidence="2 3" key="1">
    <citation type="submission" date="2019-04" db="EMBL/GenBank/DDBJ databases">
        <title>Draft genome of the big-headed turtle Platysternon megacephalum.</title>
        <authorList>
            <person name="Gong S."/>
        </authorList>
    </citation>
    <scope>NUCLEOTIDE SEQUENCE [LARGE SCALE GENOMIC DNA]</scope>
    <source>
        <strain evidence="2">DO16091913</strain>
        <tissue evidence="2">Muscle</tissue>
    </source>
</reference>
<sequence>MATEETPLAVDCFTDYPDVLVNVGKVTFGEKSRKKMPDCNLRRKQVGNISRAACALLNSGGGVIKAEVDNKDYSYEEHGIGQDIEKALTELTPSKMSRKYFDFEYMRVNNCVLIFVKSWSRDGSSLPRICSLRTGLYQRCLT</sequence>
<proteinExistence type="predicted"/>
<dbReference type="InterPro" id="IPR029684">
    <property type="entry name" value="Schlafen"/>
</dbReference>
<gene>
    <name evidence="2" type="ORF">DR999_PMT03624</name>
</gene>
<dbReference type="OrthoDB" id="6052143at2759"/>
<keyword evidence="3" id="KW-1185">Reference proteome</keyword>
<accession>A0A4D9EPT3</accession>
<dbReference type="PANTHER" id="PTHR12155">
    <property type="entry name" value="SCHLAFEN"/>
    <property type="match status" value="1"/>
</dbReference>
<organism evidence="2 3">
    <name type="scientific">Platysternon megacephalum</name>
    <name type="common">big-headed turtle</name>
    <dbReference type="NCBI Taxonomy" id="55544"/>
    <lineage>
        <taxon>Eukaryota</taxon>
        <taxon>Metazoa</taxon>
        <taxon>Chordata</taxon>
        <taxon>Craniata</taxon>
        <taxon>Vertebrata</taxon>
        <taxon>Euteleostomi</taxon>
        <taxon>Archelosauria</taxon>
        <taxon>Testudinata</taxon>
        <taxon>Testudines</taxon>
        <taxon>Cryptodira</taxon>
        <taxon>Durocryptodira</taxon>
        <taxon>Testudinoidea</taxon>
        <taxon>Platysternidae</taxon>
        <taxon>Platysternon</taxon>
    </lineage>
</organism>
<reference evidence="2 3" key="2">
    <citation type="submission" date="2019-04" db="EMBL/GenBank/DDBJ databases">
        <title>The genome sequence of big-headed turtle.</title>
        <authorList>
            <person name="Gong S."/>
        </authorList>
    </citation>
    <scope>NUCLEOTIDE SEQUENCE [LARGE SCALE GENOMIC DNA]</scope>
    <source>
        <strain evidence="2">DO16091913</strain>
        <tissue evidence="2">Muscle</tissue>
    </source>
</reference>
<dbReference type="Pfam" id="PF17057">
    <property type="entry name" value="B3R"/>
    <property type="match status" value="1"/>
</dbReference>
<protein>
    <submittedName>
        <fullName evidence="2">Regulating synaptic membrane exocytosis protein 1</fullName>
    </submittedName>
</protein>
<dbReference type="PANTHER" id="PTHR12155:SF30">
    <property type="entry name" value="PROTEIN SLFN14"/>
    <property type="match status" value="1"/>
</dbReference>
<feature type="domain" description="Poxin-Schlafen/Schlafen-like N-terminal" evidence="1">
    <location>
        <begin position="99"/>
        <end position="142"/>
    </location>
</feature>
<dbReference type="EMBL" id="QXTE01000018">
    <property type="protein sequence ID" value="TFK12797.1"/>
    <property type="molecule type" value="Genomic_DNA"/>
</dbReference>
<name>A0A4D9EPT3_9SAUR</name>
<dbReference type="STRING" id="55544.A0A4D9EPT3"/>
<evidence type="ECO:0000313" key="3">
    <source>
        <dbReference type="Proteomes" id="UP000297703"/>
    </source>
</evidence>
<dbReference type="AlphaFoldDB" id="A0A4D9EPT3"/>
<comment type="caution">
    <text evidence="2">The sequence shown here is derived from an EMBL/GenBank/DDBJ whole genome shotgun (WGS) entry which is preliminary data.</text>
</comment>
<evidence type="ECO:0000313" key="2">
    <source>
        <dbReference type="EMBL" id="TFK12797.1"/>
    </source>
</evidence>
<evidence type="ECO:0000259" key="1">
    <source>
        <dbReference type="Pfam" id="PF17057"/>
    </source>
</evidence>
<dbReference type="Proteomes" id="UP000297703">
    <property type="component" value="Unassembled WGS sequence"/>
</dbReference>